<evidence type="ECO:0000256" key="1">
    <source>
        <dbReference type="SAM" id="Phobius"/>
    </source>
</evidence>
<keyword evidence="1" id="KW-0472">Membrane</keyword>
<organism evidence="2 3">
    <name type="scientific">Sanguibacter gelidistatuariae</name>
    <dbReference type="NCBI Taxonomy" id="1814289"/>
    <lineage>
        <taxon>Bacteria</taxon>
        <taxon>Bacillati</taxon>
        <taxon>Actinomycetota</taxon>
        <taxon>Actinomycetes</taxon>
        <taxon>Micrococcales</taxon>
        <taxon>Sanguibacteraceae</taxon>
        <taxon>Sanguibacter</taxon>
    </lineage>
</organism>
<keyword evidence="1" id="KW-0812">Transmembrane</keyword>
<name>A0A1G6H4Y4_9MICO</name>
<evidence type="ECO:0000313" key="2">
    <source>
        <dbReference type="EMBL" id="SDB88506.1"/>
    </source>
</evidence>
<dbReference type="EMBL" id="FMYH01000001">
    <property type="protein sequence ID" value="SDB88506.1"/>
    <property type="molecule type" value="Genomic_DNA"/>
</dbReference>
<protein>
    <submittedName>
        <fullName evidence="2">Uncharacterized protein</fullName>
    </submittedName>
</protein>
<dbReference type="STRING" id="1814289.SAMN05216410_0672"/>
<proteinExistence type="predicted"/>
<keyword evidence="3" id="KW-1185">Reference proteome</keyword>
<accession>A0A1G6H4Y4</accession>
<dbReference type="AlphaFoldDB" id="A0A1G6H4Y4"/>
<dbReference type="PROSITE" id="PS51257">
    <property type="entry name" value="PROKAR_LIPOPROTEIN"/>
    <property type="match status" value="1"/>
</dbReference>
<gene>
    <name evidence="2" type="ORF">SAMN05216410_0672</name>
</gene>
<dbReference type="RefSeq" id="WP_175558982.1">
    <property type="nucleotide sequence ID" value="NZ_FMYH01000001.1"/>
</dbReference>
<keyword evidence="1" id="KW-1133">Transmembrane helix</keyword>
<reference evidence="2 3" key="1">
    <citation type="submission" date="2016-09" db="EMBL/GenBank/DDBJ databases">
        <authorList>
            <person name="Capua I."/>
            <person name="De Benedictis P."/>
            <person name="Joannis T."/>
            <person name="Lombin L.H."/>
            <person name="Cattoli G."/>
        </authorList>
    </citation>
    <scope>NUCLEOTIDE SEQUENCE [LARGE SCALE GENOMIC DNA]</scope>
    <source>
        <strain evidence="2 3">ISLP-3</strain>
    </source>
</reference>
<sequence>MYALLWRALPGPAWLRVILLVLLAAAVVAACFEWVFPRIADYMPFNDQTVG</sequence>
<evidence type="ECO:0000313" key="3">
    <source>
        <dbReference type="Proteomes" id="UP000199039"/>
    </source>
</evidence>
<feature type="transmembrane region" description="Helical" evidence="1">
    <location>
        <begin position="13"/>
        <end position="36"/>
    </location>
</feature>
<dbReference type="Proteomes" id="UP000199039">
    <property type="component" value="Unassembled WGS sequence"/>
</dbReference>